<sequence length="692" mass="77967">MSCGKQIANSSCHQRICDMYCGTCQNIFRGSLFITERVSESGDIIYLRDHHHKMRDLRQSALEGCSICDRLWHLIGRRCPDTSMTLNLETCGLRLSERRSGIPVALSFEYRLSNGEKVEEHFRLWPTCEILPEVLSEMQSRLHENRTDSAATLDLVSTWLKVCTTSHPDCNVDTAGIKMPTRLLELGVPHHNHLRLSVITPTSNKHPYMTLSHCWGAAKFLKLTADTFQQLLDGIHLNILPQSFQDAVMITQTLGVRYLWIDSLCILQDSLEDWRQEASTMGDVYKGALCNIAASGSDDSNGGCFHMRNPRLMEPSILATEFSDSPNGEYHIRLEDFLEAGLHNDQTIFTRGWIVQERALPPRVVHFGRNQVFWECKTADLCETYPSGFKVARKGWGEWFGFSDLFSSLKTWDMGSSQSTQNDPEARVRDLYGAWAQLVGVYSRCNLTKADDKLVAISGLAKEIHKALGKKDTYLAGLWRQHILYQLLWYHGLDGYATDTRMSSRPNSYRAPSWSWASLDGKIDIDFPAPSPSIAFDFHVTLMDVHVEQVTNDSFAQVTAGYIRLCGPLLTLIIKRTTASISSRSRAYDALLNGQHTKGRVYPDMDVGDANVPFLHFMPFYNSSNMANSQCVGLLLQPTGVSKGQFRRCGRLSIFGKAVKDAGGPLWANVKNHDWLEYESFDGNGVYTISVI</sequence>
<dbReference type="OrthoDB" id="5362512at2759"/>
<dbReference type="PANTHER" id="PTHR33112">
    <property type="entry name" value="DOMAIN PROTEIN, PUTATIVE-RELATED"/>
    <property type="match status" value="1"/>
</dbReference>
<evidence type="ECO:0000313" key="2">
    <source>
        <dbReference type="EMBL" id="PMD16033.1"/>
    </source>
</evidence>
<organism evidence="2 3">
    <name type="scientific">Hyaloscypha hepaticicola</name>
    <dbReference type="NCBI Taxonomy" id="2082293"/>
    <lineage>
        <taxon>Eukaryota</taxon>
        <taxon>Fungi</taxon>
        <taxon>Dikarya</taxon>
        <taxon>Ascomycota</taxon>
        <taxon>Pezizomycotina</taxon>
        <taxon>Leotiomycetes</taxon>
        <taxon>Helotiales</taxon>
        <taxon>Hyaloscyphaceae</taxon>
        <taxon>Hyaloscypha</taxon>
    </lineage>
</organism>
<proteinExistence type="predicted"/>
<evidence type="ECO:0000259" key="1">
    <source>
        <dbReference type="Pfam" id="PF06985"/>
    </source>
</evidence>
<gene>
    <name evidence="2" type="ORF">NA56DRAFT_607923</name>
</gene>
<dbReference type="AlphaFoldDB" id="A0A2J6PPS7"/>
<name>A0A2J6PPS7_9HELO</name>
<reference evidence="2 3" key="1">
    <citation type="submission" date="2016-05" db="EMBL/GenBank/DDBJ databases">
        <title>A degradative enzymes factory behind the ericoid mycorrhizal symbiosis.</title>
        <authorList>
            <consortium name="DOE Joint Genome Institute"/>
            <person name="Martino E."/>
            <person name="Morin E."/>
            <person name="Grelet G."/>
            <person name="Kuo A."/>
            <person name="Kohler A."/>
            <person name="Daghino S."/>
            <person name="Barry K."/>
            <person name="Choi C."/>
            <person name="Cichocki N."/>
            <person name="Clum A."/>
            <person name="Copeland A."/>
            <person name="Hainaut M."/>
            <person name="Haridas S."/>
            <person name="Labutti K."/>
            <person name="Lindquist E."/>
            <person name="Lipzen A."/>
            <person name="Khouja H.-R."/>
            <person name="Murat C."/>
            <person name="Ohm R."/>
            <person name="Olson A."/>
            <person name="Spatafora J."/>
            <person name="Veneault-Fourrey C."/>
            <person name="Henrissat B."/>
            <person name="Grigoriev I."/>
            <person name="Martin F."/>
            <person name="Perotto S."/>
        </authorList>
    </citation>
    <scope>NUCLEOTIDE SEQUENCE [LARGE SCALE GENOMIC DNA]</scope>
    <source>
        <strain evidence="2 3">UAMH 7357</strain>
    </source>
</reference>
<dbReference type="Pfam" id="PF06985">
    <property type="entry name" value="HET"/>
    <property type="match status" value="1"/>
</dbReference>
<accession>A0A2J6PPS7</accession>
<dbReference type="PANTHER" id="PTHR33112:SF16">
    <property type="entry name" value="HETEROKARYON INCOMPATIBILITY DOMAIN-CONTAINING PROTEIN"/>
    <property type="match status" value="1"/>
</dbReference>
<feature type="domain" description="Heterokaryon incompatibility" evidence="1">
    <location>
        <begin position="208"/>
        <end position="357"/>
    </location>
</feature>
<dbReference type="InterPro" id="IPR010730">
    <property type="entry name" value="HET"/>
</dbReference>
<evidence type="ECO:0000313" key="3">
    <source>
        <dbReference type="Proteomes" id="UP000235672"/>
    </source>
</evidence>
<dbReference type="EMBL" id="KZ613508">
    <property type="protein sequence ID" value="PMD16033.1"/>
    <property type="molecule type" value="Genomic_DNA"/>
</dbReference>
<keyword evidence="3" id="KW-1185">Reference proteome</keyword>
<protein>
    <submittedName>
        <fullName evidence="2">HET-domain-containing protein</fullName>
    </submittedName>
</protein>
<dbReference type="Proteomes" id="UP000235672">
    <property type="component" value="Unassembled WGS sequence"/>
</dbReference>